<accession>A0A8H4N674</accession>
<protein>
    <recommendedName>
        <fullName evidence="6">RING-type domain-containing protein</fullName>
    </recommendedName>
</protein>
<keyword evidence="5" id="KW-1185">Reference proteome</keyword>
<dbReference type="EMBL" id="WWBZ02000051">
    <property type="protein sequence ID" value="KAF4304317.1"/>
    <property type="molecule type" value="Genomic_DNA"/>
</dbReference>
<sequence length="245" mass="25992">MSLALNPPLCTLSRTPRIALPLPDGNTPTHTLAIPAETHTTHADLVAAIATKSDLILSFLTATLHWRAHALLARAIAFHAPTLRTCGPQALGAVARFLEGGGAAAAVVEVPPPGLIALKMAINALSAARVVGTMAWIEDQEIAGRALKLEVGVLGTRQRWCAGCVRVFYVVSGVESTMLAAMTSGPMGVTDCGHVLCRECVVAWLNDAQARGRKGMQPCCQAQVQRNRPNTTQQALERLLEEIPE</sequence>
<dbReference type="Gene3D" id="3.30.40.10">
    <property type="entry name" value="Zinc/RING finger domain, C3HC4 (zinc finger)"/>
    <property type="match status" value="1"/>
</dbReference>
<reference evidence="4" key="1">
    <citation type="submission" date="2020-04" db="EMBL/GenBank/DDBJ databases">
        <title>Genome Assembly and Annotation of Botryosphaeria dothidea sdau 11-99, a Latent Pathogen of Apple Fruit Ring Rot in China.</title>
        <authorList>
            <person name="Yu C."/>
            <person name="Diao Y."/>
            <person name="Lu Q."/>
            <person name="Zhao J."/>
            <person name="Cui S."/>
            <person name="Peng C."/>
            <person name="He B."/>
            <person name="Liu H."/>
        </authorList>
    </citation>
    <scope>NUCLEOTIDE SEQUENCE [LARGE SCALE GENOMIC DNA]</scope>
    <source>
        <strain evidence="4">Sdau11-99</strain>
    </source>
</reference>
<organism evidence="4 5">
    <name type="scientific">Botryosphaeria dothidea</name>
    <dbReference type="NCBI Taxonomy" id="55169"/>
    <lineage>
        <taxon>Eukaryota</taxon>
        <taxon>Fungi</taxon>
        <taxon>Dikarya</taxon>
        <taxon>Ascomycota</taxon>
        <taxon>Pezizomycotina</taxon>
        <taxon>Dothideomycetes</taxon>
        <taxon>Dothideomycetes incertae sedis</taxon>
        <taxon>Botryosphaeriales</taxon>
        <taxon>Botryosphaeriaceae</taxon>
        <taxon>Botryosphaeria</taxon>
    </lineage>
</organism>
<dbReference type="Proteomes" id="UP000572817">
    <property type="component" value="Unassembled WGS sequence"/>
</dbReference>
<evidence type="ECO:0000313" key="4">
    <source>
        <dbReference type="EMBL" id="KAF4304317.1"/>
    </source>
</evidence>
<dbReference type="OrthoDB" id="10515763at2759"/>
<name>A0A8H4N674_9PEZI</name>
<keyword evidence="1" id="KW-0479">Metal-binding</keyword>
<dbReference type="InterPro" id="IPR013083">
    <property type="entry name" value="Znf_RING/FYVE/PHD"/>
</dbReference>
<evidence type="ECO:0008006" key="6">
    <source>
        <dbReference type="Google" id="ProtNLM"/>
    </source>
</evidence>
<dbReference type="SUPFAM" id="SSF57850">
    <property type="entry name" value="RING/U-box"/>
    <property type="match status" value="1"/>
</dbReference>
<evidence type="ECO:0000256" key="2">
    <source>
        <dbReference type="ARBA" id="ARBA00022771"/>
    </source>
</evidence>
<evidence type="ECO:0000256" key="1">
    <source>
        <dbReference type="ARBA" id="ARBA00022723"/>
    </source>
</evidence>
<keyword evidence="2" id="KW-0863">Zinc-finger</keyword>
<comment type="caution">
    <text evidence="4">The sequence shown here is derived from an EMBL/GenBank/DDBJ whole genome shotgun (WGS) entry which is preliminary data.</text>
</comment>
<dbReference type="InterPro" id="IPR017907">
    <property type="entry name" value="Znf_RING_CS"/>
</dbReference>
<evidence type="ECO:0000313" key="5">
    <source>
        <dbReference type="Proteomes" id="UP000572817"/>
    </source>
</evidence>
<dbReference type="PROSITE" id="PS00518">
    <property type="entry name" value="ZF_RING_1"/>
    <property type="match status" value="1"/>
</dbReference>
<dbReference type="GO" id="GO:0008270">
    <property type="term" value="F:zinc ion binding"/>
    <property type="evidence" value="ECO:0007669"/>
    <property type="project" value="UniProtKB-KW"/>
</dbReference>
<keyword evidence="3" id="KW-0862">Zinc</keyword>
<evidence type="ECO:0000256" key="3">
    <source>
        <dbReference type="ARBA" id="ARBA00022833"/>
    </source>
</evidence>
<dbReference type="AlphaFoldDB" id="A0A8H4N674"/>
<proteinExistence type="predicted"/>
<gene>
    <name evidence="4" type="ORF">GTA08_BOTSDO08489</name>
</gene>